<dbReference type="GO" id="GO:0006355">
    <property type="term" value="P:regulation of DNA-templated transcription"/>
    <property type="evidence" value="ECO:0007669"/>
    <property type="project" value="InterPro"/>
</dbReference>
<keyword evidence="4" id="KW-1185">Reference proteome</keyword>
<dbReference type="SUPFAM" id="SSF46894">
    <property type="entry name" value="C-terminal effector domain of the bipartite response regulators"/>
    <property type="match status" value="1"/>
</dbReference>
<protein>
    <recommendedName>
        <fullName evidence="5">HTH luxR-type domain-containing protein</fullName>
    </recommendedName>
</protein>
<evidence type="ECO:0000256" key="1">
    <source>
        <dbReference type="SAM" id="Coils"/>
    </source>
</evidence>
<dbReference type="InterPro" id="IPR016032">
    <property type="entry name" value="Sig_transdc_resp-reg_C-effctor"/>
</dbReference>
<keyword evidence="1" id="KW-0175">Coiled coil</keyword>
<reference evidence="3 4" key="1">
    <citation type="submission" date="2020-08" db="EMBL/GenBank/DDBJ databases">
        <title>Functional genomics of gut bacteria from endangered species of beetles.</title>
        <authorList>
            <person name="Carlos-Shanley C."/>
        </authorList>
    </citation>
    <scope>NUCLEOTIDE SEQUENCE [LARGE SCALE GENOMIC DNA]</scope>
    <source>
        <strain evidence="3 4">S00151</strain>
    </source>
</reference>
<sequence length="497" mass="58492">MMNLKVHIYIFRSLLIIIYSWPLLFFAQTKDQGKIDSILQLAENKSKNFDFTRSIQLGKNAVKLSRKISYHKGMIRGNFYIASGLCNLGDYKESFIYIDDIEENKEYHDYISRNPDFNFKLTDLIGRNYLALGFKKQAIKEFKKELVLAGLYDDPVKKVSQKVFALNQLSACYEDVNADSTYYYLNRITSIMKVNPYPEHELFLYLNLSDYHRNFTKNKDSVYYYNSLAIERAGLIRSPYLYLALSQKAKILSWQNKCEESLEYCAKAMEIVIRKKRIEDRISLYKLMADNYRCLGDREKELLYIDRHIFTKDSLAETRKAGIQISADRLSAETKKTENKAIEGRKIILFIIIISIALLLISGISVAKIKKRKRKIIEQKEREIKLREEQINMLSDTKQDRIREEVLLLARKNSPDFLNKFKEAYPGFYQKLLNVEPGFKNSELIFCAYLKLNFSTKEIAHYTFVTPRAVQIRKNRLRKKLNIPSDEDIYQWIEELS</sequence>
<evidence type="ECO:0000256" key="2">
    <source>
        <dbReference type="SAM" id="Phobius"/>
    </source>
</evidence>
<dbReference type="Gene3D" id="1.25.40.10">
    <property type="entry name" value="Tetratricopeptide repeat domain"/>
    <property type="match status" value="1"/>
</dbReference>
<keyword evidence="2" id="KW-1133">Transmembrane helix</keyword>
<evidence type="ECO:0000313" key="3">
    <source>
        <dbReference type="EMBL" id="MBB4805925.1"/>
    </source>
</evidence>
<dbReference type="Proteomes" id="UP000592180">
    <property type="component" value="Unassembled WGS sequence"/>
</dbReference>
<organism evidence="3 4">
    <name type="scientific">Chryseobacterium defluvii</name>
    <dbReference type="NCBI Taxonomy" id="160396"/>
    <lineage>
        <taxon>Bacteria</taxon>
        <taxon>Pseudomonadati</taxon>
        <taxon>Bacteroidota</taxon>
        <taxon>Flavobacteriia</taxon>
        <taxon>Flavobacteriales</taxon>
        <taxon>Weeksellaceae</taxon>
        <taxon>Chryseobacterium group</taxon>
        <taxon>Chryseobacterium</taxon>
    </lineage>
</organism>
<dbReference type="InterPro" id="IPR011990">
    <property type="entry name" value="TPR-like_helical_dom_sf"/>
</dbReference>
<keyword evidence="2" id="KW-0472">Membrane</keyword>
<dbReference type="SUPFAM" id="SSF48452">
    <property type="entry name" value="TPR-like"/>
    <property type="match status" value="1"/>
</dbReference>
<dbReference type="EMBL" id="JACHLE010000001">
    <property type="protein sequence ID" value="MBB4805925.1"/>
    <property type="molecule type" value="Genomic_DNA"/>
</dbReference>
<proteinExistence type="predicted"/>
<dbReference type="GO" id="GO:0003677">
    <property type="term" value="F:DNA binding"/>
    <property type="evidence" value="ECO:0007669"/>
    <property type="project" value="InterPro"/>
</dbReference>
<keyword evidence="2" id="KW-0812">Transmembrane</keyword>
<evidence type="ECO:0008006" key="5">
    <source>
        <dbReference type="Google" id="ProtNLM"/>
    </source>
</evidence>
<feature type="transmembrane region" description="Helical" evidence="2">
    <location>
        <begin position="9"/>
        <end position="27"/>
    </location>
</feature>
<name>A0A840KBR9_9FLAO</name>
<comment type="caution">
    <text evidence="3">The sequence shown here is derived from an EMBL/GenBank/DDBJ whole genome shotgun (WGS) entry which is preliminary data.</text>
</comment>
<feature type="coiled-coil region" evidence="1">
    <location>
        <begin position="370"/>
        <end position="397"/>
    </location>
</feature>
<accession>A0A840KBR9</accession>
<dbReference type="RefSeq" id="WP_184185913.1">
    <property type="nucleotide sequence ID" value="NZ_JACHLE010000001.1"/>
</dbReference>
<gene>
    <name evidence="3" type="ORF">HNP38_001197</name>
</gene>
<evidence type="ECO:0000313" key="4">
    <source>
        <dbReference type="Proteomes" id="UP000592180"/>
    </source>
</evidence>
<dbReference type="AlphaFoldDB" id="A0A840KBR9"/>
<feature type="transmembrane region" description="Helical" evidence="2">
    <location>
        <begin position="347"/>
        <end position="367"/>
    </location>
</feature>